<reference evidence="1 2" key="1">
    <citation type="submission" date="2019-09" db="EMBL/GenBank/DDBJ databases">
        <title>Draft genome of the ectomycorrhizal ascomycete Sphaerosporella brunnea.</title>
        <authorList>
            <consortium name="DOE Joint Genome Institute"/>
            <person name="Benucci G.M."/>
            <person name="Marozzi G."/>
            <person name="Antonielli L."/>
            <person name="Sanchez S."/>
            <person name="Marco P."/>
            <person name="Wang X."/>
            <person name="Falini L.B."/>
            <person name="Barry K."/>
            <person name="Haridas S."/>
            <person name="Lipzen A."/>
            <person name="Labutti K."/>
            <person name="Grigoriev I.V."/>
            <person name="Murat C."/>
            <person name="Martin F."/>
            <person name="Albertini E."/>
            <person name="Donnini D."/>
            <person name="Bonito G."/>
        </authorList>
    </citation>
    <scope>NUCLEOTIDE SEQUENCE [LARGE SCALE GENOMIC DNA]</scope>
    <source>
        <strain evidence="1 2">Sb_GMNB300</strain>
    </source>
</reference>
<protein>
    <submittedName>
        <fullName evidence="1">Uncharacterized protein</fullName>
    </submittedName>
</protein>
<accession>A0A5J5ENX5</accession>
<organism evidence="1 2">
    <name type="scientific">Sphaerosporella brunnea</name>
    <dbReference type="NCBI Taxonomy" id="1250544"/>
    <lineage>
        <taxon>Eukaryota</taxon>
        <taxon>Fungi</taxon>
        <taxon>Dikarya</taxon>
        <taxon>Ascomycota</taxon>
        <taxon>Pezizomycotina</taxon>
        <taxon>Pezizomycetes</taxon>
        <taxon>Pezizales</taxon>
        <taxon>Pyronemataceae</taxon>
        <taxon>Sphaerosporella</taxon>
    </lineage>
</organism>
<evidence type="ECO:0000313" key="2">
    <source>
        <dbReference type="Proteomes" id="UP000326924"/>
    </source>
</evidence>
<keyword evidence="2" id="KW-1185">Reference proteome</keyword>
<dbReference type="EMBL" id="VXIS01000189">
    <property type="protein sequence ID" value="KAA8898233.1"/>
    <property type="molecule type" value="Genomic_DNA"/>
</dbReference>
<sequence>MSDTEQQAAAHATLVSTLRSSSASLRNANTQLRQLQASLLAAPAEQRDDGQIAYVKNCLRRIETVYDLIDSIRDDNLLPHVDKRRLEMLNRMVSGEVSVRRGELVALLRMVEEE</sequence>
<comment type="caution">
    <text evidence="1">The sequence shown here is derived from an EMBL/GenBank/DDBJ whole genome shotgun (WGS) entry which is preliminary data.</text>
</comment>
<name>A0A5J5ENX5_9PEZI</name>
<gene>
    <name evidence="1" type="ORF">FN846DRAFT_910181</name>
</gene>
<evidence type="ECO:0000313" key="1">
    <source>
        <dbReference type="EMBL" id="KAA8898233.1"/>
    </source>
</evidence>
<proteinExistence type="predicted"/>
<dbReference type="InParanoid" id="A0A5J5ENX5"/>
<dbReference type="AlphaFoldDB" id="A0A5J5ENX5"/>
<dbReference type="Proteomes" id="UP000326924">
    <property type="component" value="Unassembled WGS sequence"/>
</dbReference>